<dbReference type="Pfam" id="PF06252">
    <property type="entry name" value="GemA"/>
    <property type="match status" value="1"/>
</dbReference>
<evidence type="ECO:0000313" key="1">
    <source>
        <dbReference type="EMBL" id="AWL70677.1"/>
    </source>
</evidence>
<gene>
    <name evidence="1" type="ORF">DKC05_25015</name>
</gene>
<protein>
    <submittedName>
        <fullName evidence="1">Regulatory protein GemA</fullName>
    </submittedName>
</protein>
<sequence length="170" mass="19226">MATKAHLIKLIHVARRKLQLDEETYRSLLACAVPGKNSCRDMSLPELEKVLSDFKSKGFKPTSTSAKSQAKGAPGVTDKIRAIWHTMHREGFIQHDTAEAINGYVKRITHNSNGGVGIARLDWLRGSDATVVLESLKRWHRRCMVEAMALSDPPRGYDAVCRQYRQQRRQ</sequence>
<reference evidence="1 2" key="1">
    <citation type="submission" date="2018-05" db="EMBL/GenBank/DDBJ databases">
        <title>Klebsiella quasipneumonaiae provides a window into carbapenemase gene transfer, plasmid rearrangements and nosocomial acquisition from the hospital environment.</title>
        <authorList>
            <person name="Mathers A.J."/>
            <person name="Vegesana K."/>
            <person name="Stoesser N."/>
            <person name="Crook D."/>
            <person name="Vaughan A."/>
            <person name="Barry K."/>
            <person name="Parikh H."/>
            <person name="Sebra R."/>
            <person name="Kotay S."/>
            <person name="Walker A.S."/>
            <person name="Sheppard A.E."/>
        </authorList>
    </citation>
    <scope>NUCLEOTIDE SEQUENCE [LARGE SCALE GENOMIC DNA]</scope>
    <source>
        <strain evidence="1 2">CAV1761</strain>
    </source>
</reference>
<proteinExistence type="predicted"/>
<dbReference type="AlphaFoldDB" id="A0AB33FVJ9"/>
<dbReference type="EMBL" id="CP029449">
    <property type="protein sequence ID" value="AWL70677.1"/>
    <property type="molecule type" value="Genomic_DNA"/>
</dbReference>
<organism evidence="1 2">
    <name type="scientific">Serratia marcescens</name>
    <dbReference type="NCBI Taxonomy" id="615"/>
    <lineage>
        <taxon>Bacteria</taxon>
        <taxon>Pseudomonadati</taxon>
        <taxon>Pseudomonadota</taxon>
        <taxon>Gammaproteobacteria</taxon>
        <taxon>Enterobacterales</taxon>
        <taxon>Yersiniaceae</taxon>
        <taxon>Serratia</taxon>
    </lineage>
</organism>
<name>A0AB33FVJ9_SERMA</name>
<accession>A0AB33FVJ9</accession>
<dbReference type="InterPro" id="IPR009363">
    <property type="entry name" value="Phage_Mu_Gp16"/>
</dbReference>
<dbReference type="RefSeq" id="WP_047730405.1">
    <property type="nucleotide sequence ID" value="NZ_CADDTT010000054.1"/>
</dbReference>
<dbReference type="Proteomes" id="UP000245399">
    <property type="component" value="Chromosome"/>
</dbReference>
<evidence type="ECO:0000313" key="2">
    <source>
        <dbReference type="Proteomes" id="UP000245399"/>
    </source>
</evidence>